<dbReference type="WBParaSite" id="jg9110">
    <property type="protein sequence ID" value="jg9110"/>
    <property type="gene ID" value="jg9110"/>
</dbReference>
<feature type="compositionally biased region" description="Basic and acidic residues" evidence="1">
    <location>
        <begin position="40"/>
        <end position="60"/>
    </location>
</feature>
<dbReference type="Proteomes" id="UP000887574">
    <property type="component" value="Unplaced"/>
</dbReference>
<protein>
    <submittedName>
        <fullName evidence="3">Uncharacterized protein</fullName>
    </submittedName>
</protein>
<evidence type="ECO:0000313" key="3">
    <source>
        <dbReference type="WBParaSite" id="jg9110"/>
    </source>
</evidence>
<feature type="region of interest" description="Disordered" evidence="1">
    <location>
        <begin position="673"/>
        <end position="692"/>
    </location>
</feature>
<feature type="compositionally biased region" description="Polar residues" evidence="1">
    <location>
        <begin position="425"/>
        <end position="443"/>
    </location>
</feature>
<dbReference type="AlphaFoldDB" id="A0A915EUG2"/>
<feature type="region of interest" description="Disordered" evidence="1">
    <location>
        <begin position="879"/>
        <end position="1013"/>
    </location>
</feature>
<feature type="compositionally biased region" description="Polar residues" evidence="1">
    <location>
        <begin position="235"/>
        <end position="244"/>
    </location>
</feature>
<feature type="compositionally biased region" description="Basic and acidic residues" evidence="1">
    <location>
        <begin position="83"/>
        <end position="101"/>
    </location>
</feature>
<reference evidence="3" key="1">
    <citation type="submission" date="2022-11" db="UniProtKB">
        <authorList>
            <consortium name="WormBaseParasite"/>
        </authorList>
    </citation>
    <scope>IDENTIFICATION</scope>
</reference>
<feature type="compositionally biased region" description="Polar residues" evidence="1">
    <location>
        <begin position="553"/>
        <end position="565"/>
    </location>
</feature>
<feature type="region of interest" description="Disordered" evidence="1">
    <location>
        <begin position="414"/>
        <end position="581"/>
    </location>
</feature>
<feature type="compositionally biased region" description="Basic and acidic residues" evidence="1">
    <location>
        <begin position="492"/>
        <end position="524"/>
    </location>
</feature>
<feature type="compositionally biased region" description="Polar residues" evidence="1">
    <location>
        <begin position="1002"/>
        <end position="1013"/>
    </location>
</feature>
<feature type="compositionally biased region" description="Basic and acidic residues" evidence="1">
    <location>
        <begin position="446"/>
        <end position="476"/>
    </location>
</feature>
<feature type="region of interest" description="Disordered" evidence="1">
    <location>
        <begin position="1029"/>
        <end position="1094"/>
    </location>
</feature>
<accession>A0A915EUG2</accession>
<feature type="compositionally biased region" description="Basic and acidic residues" evidence="1">
    <location>
        <begin position="12"/>
        <end position="29"/>
    </location>
</feature>
<feature type="compositionally biased region" description="Polar residues" evidence="1">
    <location>
        <begin position="219"/>
        <end position="228"/>
    </location>
</feature>
<feature type="region of interest" description="Disordered" evidence="1">
    <location>
        <begin position="371"/>
        <end position="402"/>
    </location>
</feature>
<keyword evidence="2" id="KW-1185">Reference proteome</keyword>
<feature type="region of interest" description="Disordered" evidence="1">
    <location>
        <begin position="1"/>
        <end position="116"/>
    </location>
</feature>
<evidence type="ECO:0000313" key="2">
    <source>
        <dbReference type="Proteomes" id="UP000887574"/>
    </source>
</evidence>
<feature type="compositionally biased region" description="Basic and acidic residues" evidence="1">
    <location>
        <begin position="184"/>
        <end position="199"/>
    </location>
</feature>
<proteinExistence type="predicted"/>
<feature type="compositionally biased region" description="Polar residues" evidence="1">
    <location>
        <begin position="673"/>
        <end position="687"/>
    </location>
</feature>
<feature type="compositionally biased region" description="Basic and acidic residues" evidence="1">
    <location>
        <begin position="986"/>
        <end position="1001"/>
    </location>
</feature>
<feature type="region of interest" description="Disordered" evidence="1">
    <location>
        <begin position="282"/>
        <end position="340"/>
    </location>
</feature>
<feature type="compositionally biased region" description="Polar residues" evidence="1">
    <location>
        <begin position="202"/>
        <end position="211"/>
    </location>
</feature>
<feature type="compositionally biased region" description="Basic and acidic residues" evidence="1">
    <location>
        <begin position="571"/>
        <end position="581"/>
    </location>
</feature>
<feature type="compositionally biased region" description="Polar residues" evidence="1">
    <location>
        <begin position="830"/>
        <end position="842"/>
    </location>
</feature>
<feature type="compositionally biased region" description="Polar residues" evidence="1">
    <location>
        <begin position="381"/>
        <end position="395"/>
    </location>
</feature>
<feature type="region of interest" description="Disordered" evidence="1">
    <location>
        <begin position="601"/>
        <end position="660"/>
    </location>
</feature>
<sequence length="1094" mass="123201">MPVAAGSHAHLMARDGQAEERDRLGKEDGLVLSAKSADQLIEHSTDDVEGVQQKKPEHYQQESTTTTTTTTIYQEDEYSQSPVREEDRQNEQNLLEKREIHSPSFSTHSQQEDGKEYVQEVVTTTTTIYHVPGDSQESPGQQAFFEKPQEITEELGLVSTDNEPVGQEILEEVRKSSSAISTPEGKEENHQKQVEEYVREVVTTSSTTYQLPETEDPQEQNLVATPTSKKVPENAGTTYFAETSTSEEDQKPLEYVKEVTTTTTTYQMPHDVVEQAFVEESQAALAPTESPIISPPTNNQAEEFKQGLGGDDSLGLKQAIDQREVSSPPFSEEGGGQDYQVYREEVTTTTTTATTFPGKTQLEAKEVEVEELEPEVKPQEIATQTLVPSSPQSPVQGLEQKEEPELEVFGQHDMAYGRQEDHTHQIASSPVDISQVNLSQQYPKTEAGEFKTGRELDSQYPQVEKDQLKQQKDYFRKSQSQESDEYQGYGQSEKEGKLLSEYDHQQKDIVADHLEQNEQEDHTAEATQPEQEIWVGTTPTKEDRKESIKLEELQTSIHSDIQQKLSEAEDQQEKKITHDQSELRVHLKYEAQDQKKFEAENQLQPGDQAKVLDHQNVAHILTDDQPEELRQKQFSPGPEKLEEEDAEHEKAGTCLSPPSDTNIAFRLVESTEMPTTAGSQAETSTETWVEHVPQKDQEELFPDTQEDHGQAHPYLDQHQEYLGTRFRREYREGAPSPEDHLEQLSVQPDNPNVEEVDEDLAASPAGPVDLGMDRIEVDASPSLQLPSEAGQADLEEVVESEEIYGDEFPMLEDVTPPPTPQEAYLEETGVQDQEVTSKSPSPTFEHHHKSQEFEETYSAVEHGSRLSLAEEELVGSVEQQVVITPASPEEKQWQEDEEEGHALESYAQKPEEQTQPADQEPFRKELEEVVVESQAYQQSPVPEKPNEAVEQPQESSHKEEFSLAYQIARSSDGADHHLASTPAKSPAEDTWRGEEVVESHEYTQSPVHQSTYEEASIPEFHLQAENLVGSESPEDLIRDQEKLFSPSKPEEKSEEDLITSSTPTHDQVGEGSGTERTCWPNPTIPYMRQVNRRG</sequence>
<feature type="region of interest" description="Disordered" evidence="1">
    <location>
        <begin position="730"/>
        <end position="771"/>
    </location>
</feature>
<feature type="compositionally biased region" description="Basic and acidic residues" evidence="1">
    <location>
        <begin position="730"/>
        <end position="742"/>
    </location>
</feature>
<evidence type="ECO:0000256" key="1">
    <source>
        <dbReference type="SAM" id="MobiDB-lite"/>
    </source>
</evidence>
<feature type="region of interest" description="Disordered" evidence="1">
    <location>
        <begin position="173"/>
        <end position="253"/>
    </location>
</feature>
<feature type="compositionally biased region" description="Basic and acidic residues" evidence="1">
    <location>
        <begin position="540"/>
        <end position="552"/>
    </location>
</feature>
<feature type="region of interest" description="Disordered" evidence="1">
    <location>
        <begin position="806"/>
        <end position="864"/>
    </location>
</feature>
<organism evidence="2 3">
    <name type="scientific">Ditylenchus dipsaci</name>
    <dbReference type="NCBI Taxonomy" id="166011"/>
    <lineage>
        <taxon>Eukaryota</taxon>
        <taxon>Metazoa</taxon>
        <taxon>Ecdysozoa</taxon>
        <taxon>Nematoda</taxon>
        <taxon>Chromadorea</taxon>
        <taxon>Rhabditida</taxon>
        <taxon>Tylenchina</taxon>
        <taxon>Tylenchomorpha</taxon>
        <taxon>Sphaerularioidea</taxon>
        <taxon>Anguinidae</taxon>
        <taxon>Anguininae</taxon>
        <taxon>Ditylenchus</taxon>
    </lineage>
</organism>
<name>A0A915EUG2_9BILA</name>